<dbReference type="Gene3D" id="3.30.70.270">
    <property type="match status" value="1"/>
</dbReference>
<dbReference type="EMBL" id="AVOT02010008">
    <property type="protein sequence ID" value="MBW0489294.1"/>
    <property type="molecule type" value="Genomic_DNA"/>
</dbReference>
<protein>
    <submittedName>
        <fullName evidence="1">Uncharacterized protein</fullName>
    </submittedName>
</protein>
<dbReference type="SUPFAM" id="SSF56672">
    <property type="entry name" value="DNA/RNA polymerases"/>
    <property type="match status" value="1"/>
</dbReference>
<dbReference type="OrthoDB" id="2286242at2759"/>
<evidence type="ECO:0000313" key="2">
    <source>
        <dbReference type="Proteomes" id="UP000765509"/>
    </source>
</evidence>
<dbReference type="AlphaFoldDB" id="A0A9Q3H460"/>
<dbReference type="InterPro" id="IPR043502">
    <property type="entry name" value="DNA/RNA_pol_sf"/>
</dbReference>
<dbReference type="InterPro" id="IPR043128">
    <property type="entry name" value="Rev_trsase/Diguanyl_cyclase"/>
</dbReference>
<accession>A0A9Q3H460</accession>
<dbReference type="Proteomes" id="UP000765509">
    <property type="component" value="Unassembled WGS sequence"/>
</dbReference>
<organism evidence="1 2">
    <name type="scientific">Austropuccinia psidii MF-1</name>
    <dbReference type="NCBI Taxonomy" id="1389203"/>
    <lineage>
        <taxon>Eukaryota</taxon>
        <taxon>Fungi</taxon>
        <taxon>Dikarya</taxon>
        <taxon>Basidiomycota</taxon>
        <taxon>Pucciniomycotina</taxon>
        <taxon>Pucciniomycetes</taxon>
        <taxon>Pucciniales</taxon>
        <taxon>Sphaerophragmiaceae</taxon>
        <taxon>Austropuccinia</taxon>
    </lineage>
</organism>
<dbReference type="Gene3D" id="3.10.10.10">
    <property type="entry name" value="HIV Type 1 Reverse Transcriptase, subunit A, domain 1"/>
    <property type="match status" value="1"/>
</dbReference>
<evidence type="ECO:0000313" key="1">
    <source>
        <dbReference type="EMBL" id="MBW0489294.1"/>
    </source>
</evidence>
<name>A0A9Q3H460_9BASI</name>
<proteinExistence type="predicted"/>
<sequence>MKKKFIDLLYEYKSAFSTDKKPLGTIIEHDFDIILNLDHPDPPTLIRQAYPAIPRAREALELHNEESINLGVSNKLGHNEQLEVTKPVIINWNNGKSGIVGEFGALNTYTIPDRYPIPRIHETLTQLS</sequence>
<comment type="caution">
    <text evidence="1">The sequence shown here is derived from an EMBL/GenBank/DDBJ whole genome shotgun (WGS) entry which is preliminary data.</text>
</comment>
<reference evidence="1" key="1">
    <citation type="submission" date="2021-03" db="EMBL/GenBank/DDBJ databases">
        <title>Draft genome sequence of rust myrtle Austropuccinia psidii MF-1, a brazilian biotype.</title>
        <authorList>
            <person name="Quecine M.C."/>
            <person name="Pachon D.M.R."/>
            <person name="Bonatelli M.L."/>
            <person name="Correr F.H."/>
            <person name="Franceschini L.M."/>
            <person name="Leite T.F."/>
            <person name="Margarido G.R.A."/>
            <person name="Almeida C.A."/>
            <person name="Ferrarezi J.A."/>
            <person name="Labate C.A."/>
        </authorList>
    </citation>
    <scope>NUCLEOTIDE SEQUENCE</scope>
    <source>
        <strain evidence="1">MF-1</strain>
    </source>
</reference>
<gene>
    <name evidence="1" type="ORF">O181_029009</name>
</gene>
<keyword evidence="2" id="KW-1185">Reference proteome</keyword>